<dbReference type="InterPro" id="IPR007604">
    <property type="entry name" value="CP2"/>
</dbReference>
<dbReference type="CDD" id="cd09588">
    <property type="entry name" value="SAM_LBP1"/>
    <property type="match status" value="1"/>
</dbReference>
<sequence length="510" mass="57468">GIRSASIPRPFPLPPCVQADASCADADRCLADIADAERMQNGRQSYEIRLLDNRKMGDMPEISGKLVKSIIRVVFHDRRLQYTEHQQLEGWKWNRPGDRLLDLDIPISVGVIDIKTNSSQLNAVEFLWDPGKHTSAFIQVHCISTEFTPRKHGGEKGVPFRIQVDTFKQAENGEYTDHLHSASCQIKVFKPKGADRKQKTDREKLEKRTVHEKEKYQPSYDTTILTEIRLEPIIEDAVEHEQKKSSKRTLPADYGDSLAKRGSCSPWPDTPAFVNNSPTPTPAFTSSPHTTYSIPDSNSSSPNHQGEGVSLTGGEQLHPSATIQETQQWLLKHRFSTYTRVFSNFSGADLLKLTREDLIQICGSADGIRLYNALKSRSVRPRLTIYVCQEQSRTIRLERQQDSGNGENNGTIFVYHAIYLEEMAASEVTRKLALVFNIPLHQINQVYRQGPTGIHILVGDQVNSIFSSLTYFIFQKFQNNAISLCFLPGLVAAVWTKKDVTINSINSNSK</sequence>
<evidence type="ECO:0000313" key="12">
    <source>
        <dbReference type="Ensembl" id="ENSLLTP00000025098.1"/>
    </source>
</evidence>
<reference evidence="12" key="2">
    <citation type="submission" date="2025-09" db="UniProtKB">
        <authorList>
            <consortium name="Ensembl"/>
        </authorList>
    </citation>
    <scope>IDENTIFICATION</scope>
</reference>
<keyword evidence="13" id="KW-1185">Reference proteome</keyword>
<dbReference type="InterPro" id="IPR013761">
    <property type="entry name" value="SAM/pointed_sf"/>
</dbReference>
<protein>
    <recommendedName>
        <fullName evidence="8">Upstream-binding protein 1</fullName>
    </recommendedName>
</protein>
<feature type="region of interest" description="Disordered" evidence="10">
    <location>
        <begin position="239"/>
        <end position="315"/>
    </location>
</feature>
<evidence type="ECO:0000256" key="7">
    <source>
        <dbReference type="ARBA" id="ARBA00023242"/>
    </source>
</evidence>
<evidence type="ECO:0000256" key="10">
    <source>
        <dbReference type="SAM" id="MobiDB-lite"/>
    </source>
</evidence>
<dbReference type="Gene3D" id="1.10.150.50">
    <property type="entry name" value="Transcription Factor, Ets-1"/>
    <property type="match status" value="1"/>
</dbReference>
<dbReference type="InterPro" id="IPR037600">
    <property type="entry name" value="Ubp1_SAM"/>
</dbReference>
<keyword evidence="3" id="KW-0597">Phosphoprotein</keyword>
<dbReference type="GO" id="GO:0001228">
    <property type="term" value="F:DNA-binding transcription activator activity, RNA polymerase II-specific"/>
    <property type="evidence" value="ECO:0007669"/>
    <property type="project" value="Ensembl"/>
</dbReference>
<name>A0A8C5SY61_LATLA</name>
<keyword evidence="6" id="KW-0804">Transcription</keyword>
<organism evidence="12 13">
    <name type="scientific">Laticauda laticaudata</name>
    <name type="common">Blue-ringed sea krait</name>
    <name type="synonym">Blue-lipped sea krait</name>
    <dbReference type="NCBI Taxonomy" id="8630"/>
    <lineage>
        <taxon>Eukaryota</taxon>
        <taxon>Metazoa</taxon>
        <taxon>Chordata</taxon>
        <taxon>Craniata</taxon>
        <taxon>Vertebrata</taxon>
        <taxon>Euteleostomi</taxon>
        <taxon>Lepidosauria</taxon>
        <taxon>Squamata</taxon>
        <taxon>Bifurcata</taxon>
        <taxon>Unidentata</taxon>
        <taxon>Episquamata</taxon>
        <taxon>Toxicofera</taxon>
        <taxon>Serpentes</taxon>
        <taxon>Colubroidea</taxon>
        <taxon>Elapidae</taxon>
        <taxon>Laticaudinae</taxon>
        <taxon>Laticauda</taxon>
    </lineage>
</organism>
<evidence type="ECO:0000256" key="4">
    <source>
        <dbReference type="ARBA" id="ARBA00023015"/>
    </source>
</evidence>
<dbReference type="InterPro" id="IPR040167">
    <property type="entry name" value="TF_CP2-like"/>
</dbReference>
<comment type="subcellular location">
    <subcellularLocation>
        <location evidence="1 9">Nucleus</location>
    </subcellularLocation>
</comment>
<evidence type="ECO:0000313" key="13">
    <source>
        <dbReference type="Proteomes" id="UP000694406"/>
    </source>
</evidence>
<dbReference type="GO" id="GO:0005829">
    <property type="term" value="C:cytosol"/>
    <property type="evidence" value="ECO:0007669"/>
    <property type="project" value="Ensembl"/>
</dbReference>
<keyword evidence="7 9" id="KW-0539">Nucleus</keyword>
<dbReference type="GO" id="GO:0005654">
    <property type="term" value="C:nucleoplasm"/>
    <property type="evidence" value="ECO:0007669"/>
    <property type="project" value="Ensembl"/>
</dbReference>
<feature type="compositionally biased region" description="Polar residues" evidence="10">
    <location>
        <begin position="292"/>
        <end position="304"/>
    </location>
</feature>
<dbReference type="PANTHER" id="PTHR11037">
    <property type="entry name" value="TRANSCRIPTION FACTOR CP2"/>
    <property type="match status" value="1"/>
</dbReference>
<dbReference type="Proteomes" id="UP000694406">
    <property type="component" value="Unplaced"/>
</dbReference>
<feature type="compositionally biased region" description="Basic and acidic residues" evidence="10">
    <location>
        <begin position="192"/>
        <end position="216"/>
    </location>
</feature>
<keyword evidence="5 9" id="KW-0238">DNA-binding</keyword>
<dbReference type="Pfam" id="PF04516">
    <property type="entry name" value="CP2"/>
    <property type="match status" value="1"/>
</dbReference>
<dbReference type="GO" id="GO:0032897">
    <property type="term" value="P:negative regulation of viral transcription"/>
    <property type="evidence" value="ECO:0007669"/>
    <property type="project" value="Ensembl"/>
</dbReference>
<comment type="similarity">
    <text evidence="2">Belongs to the grh/CP2 family. CP2 subfamily.</text>
</comment>
<accession>A0A8C5SY61</accession>
<dbReference type="InterPro" id="IPR041418">
    <property type="entry name" value="SAM_3"/>
</dbReference>
<dbReference type="GO" id="GO:0000978">
    <property type="term" value="F:RNA polymerase II cis-regulatory region sequence-specific DNA binding"/>
    <property type="evidence" value="ECO:0007669"/>
    <property type="project" value="Ensembl"/>
</dbReference>
<feature type="region of interest" description="Disordered" evidence="10">
    <location>
        <begin position="190"/>
        <end position="217"/>
    </location>
</feature>
<reference evidence="12" key="1">
    <citation type="submission" date="2025-08" db="UniProtKB">
        <authorList>
            <consortium name="Ensembl"/>
        </authorList>
    </citation>
    <scope>IDENTIFICATION</scope>
</reference>
<dbReference type="PROSITE" id="PS51968">
    <property type="entry name" value="GRH_CP2_DB"/>
    <property type="match status" value="1"/>
</dbReference>
<evidence type="ECO:0000259" key="11">
    <source>
        <dbReference type="PROSITE" id="PS51968"/>
    </source>
</evidence>
<dbReference type="AlphaFoldDB" id="A0A8C5SY61"/>
<dbReference type="Pfam" id="PF18016">
    <property type="entry name" value="SAM_3"/>
    <property type="match status" value="1"/>
</dbReference>
<dbReference type="InterPro" id="IPR057520">
    <property type="entry name" value="GRHL1/CP2_C"/>
</dbReference>
<evidence type="ECO:0000256" key="8">
    <source>
        <dbReference type="ARBA" id="ARBA00067531"/>
    </source>
</evidence>
<dbReference type="Pfam" id="PF25416">
    <property type="entry name" value="GRHL1_C"/>
    <property type="match status" value="1"/>
</dbReference>
<dbReference type="SUPFAM" id="SSF47769">
    <property type="entry name" value="SAM/Pointed domain"/>
    <property type="match status" value="1"/>
</dbReference>
<evidence type="ECO:0000256" key="3">
    <source>
        <dbReference type="ARBA" id="ARBA00022553"/>
    </source>
</evidence>
<evidence type="ECO:0000256" key="9">
    <source>
        <dbReference type="PROSITE-ProRule" id="PRU01313"/>
    </source>
</evidence>
<dbReference type="PANTHER" id="PTHR11037:SF13">
    <property type="entry name" value="UPSTREAM-BINDING PROTEIN 1"/>
    <property type="match status" value="1"/>
</dbReference>
<keyword evidence="4" id="KW-0805">Transcription regulation</keyword>
<dbReference type="Ensembl" id="ENSLLTT00000026004.1">
    <property type="protein sequence ID" value="ENSLLTP00000025098.1"/>
    <property type="gene ID" value="ENSLLTG00000018373.1"/>
</dbReference>
<dbReference type="FunFam" id="1.10.150.50:FF:000036">
    <property type="entry name" value="upstream-binding protein 1 isoform X1"/>
    <property type="match status" value="1"/>
</dbReference>
<proteinExistence type="inferred from homology"/>
<evidence type="ECO:0000256" key="1">
    <source>
        <dbReference type="ARBA" id="ARBA00004123"/>
    </source>
</evidence>
<evidence type="ECO:0000256" key="2">
    <source>
        <dbReference type="ARBA" id="ARBA00010852"/>
    </source>
</evidence>
<dbReference type="GeneTree" id="ENSGT00940000156148"/>
<evidence type="ECO:0000256" key="6">
    <source>
        <dbReference type="ARBA" id="ARBA00023163"/>
    </source>
</evidence>
<gene>
    <name evidence="12" type="primary">UBP1</name>
</gene>
<feature type="domain" description="Grh/CP2 DB" evidence="11">
    <location>
        <begin position="10"/>
        <end position="250"/>
    </location>
</feature>
<evidence type="ECO:0000256" key="5">
    <source>
        <dbReference type="ARBA" id="ARBA00023125"/>
    </source>
</evidence>
<feature type="compositionally biased region" description="Low complexity" evidence="10">
    <location>
        <begin position="282"/>
        <end position="291"/>
    </location>
</feature>